<evidence type="ECO:0000256" key="5">
    <source>
        <dbReference type="ARBA" id="ARBA00023136"/>
    </source>
</evidence>
<keyword evidence="5 6" id="KW-0472">Membrane</keyword>
<evidence type="ECO:0000256" key="1">
    <source>
        <dbReference type="ARBA" id="ARBA00004651"/>
    </source>
</evidence>
<dbReference type="Proteomes" id="UP000244910">
    <property type="component" value="Chromosome"/>
</dbReference>
<feature type="transmembrane region" description="Helical" evidence="6">
    <location>
        <begin position="6"/>
        <end position="25"/>
    </location>
</feature>
<keyword evidence="3 6" id="KW-0812">Transmembrane</keyword>
<dbReference type="AlphaFoldDB" id="A0A2U8DUA8"/>
<dbReference type="OrthoDB" id="371137at2"/>
<feature type="transmembrane region" description="Helical" evidence="6">
    <location>
        <begin position="79"/>
        <end position="105"/>
    </location>
</feature>
<feature type="domain" description="VTT" evidence="7">
    <location>
        <begin position="60"/>
        <end position="176"/>
    </location>
</feature>
<feature type="transmembrane region" description="Helical" evidence="6">
    <location>
        <begin position="153"/>
        <end position="173"/>
    </location>
</feature>
<dbReference type="InterPro" id="IPR015414">
    <property type="entry name" value="TMEM64"/>
</dbReference>
<dbReference type="PANTHER" id="PTHR12677">
    <property type="entry name" value="GOLGI APPARATUS MEMBRANE PROTEIN TVP38-RELATED"/>
    <property type="match status" value="1"/>
</dbReference>
<dbReference type="PANTHER" id="PTHR12677:SF49">
    <property type="entry name" value="TVP38_TMEM64 FAMILY MEMBRANE PROTEIN"/>
    <property type="match status" value="1"/>
</dbReference>
<proteinExistence type="inferred from homology"/>
<keyword evidence="9" id="KW-1185">Reference proteome</keyword>
<dbReference type="Pfam" id="PF09335">
    <property type="entry name" value="VTT_dom"/>
    <property type="match status" value="1"/>
</dbReference>
<feature type="transmembrane region" description="Helical" evidence="6">
    <location>
        <begin position="125"/>
        <end position="147"/>
    </location>
</feature>
<feature type="transmembrane region" description="Helical" evidence="6">
    <location>
        <begin position="180"/>
        <end position="200"/>
    </location>
</feature>
<evidence type="ECO:0000259" key="7">
    <source>
        <dbReference type="Pfam" id="PF09335"/>
    </source>
</evidence>
<organism evidence="8 9">
    <name type="scientific">Clostridium drakei</name>
    <dbReference type="NCBI Taxonomy" id="332101"/>
    <lineage>
        <taxon>Bacteria</taxon>
        <taxon>Bacillati</taxon>
        <taxon>Bacillota</taxon>
        <taxon>Clostridia</taxon>
        <taxon>Eubacteriales</taxon>
        <taxon>Clostridiaceae</taxon>
        <taxon>Clostridium</taxon>
    </lineage>
</organism>
<evidence type="ECO:0000256" key="2">
    <source>
        <dbReference type="ARBA" id="ARBA00022475"/>
    </source>
</evidence>
<dbReference type="GO" id="GO:0005886">
    <property type="term" value="C:plasma membrane"/>
    <property type="evidence" value="ECO:0007669"/>
    <property type="project" value="UniProtKB-SubCell"/>
</dbReference>
<reference evidence="9" key="1">
    <citation type="submission" date="2017-04" db="EMBL/GenBank/DDBJ databases">
        <authorList>
            <person name="Song Y."/>
            <person name="Cho B.-K."/>
        </authorList>
    </citation>
    <scope>NUCLEOTIDE SEQUENCE [LARGE SCALE GENOMIC DNA]</scope>
    <source>
        <strain evidence="9">SL1</strain>
    </source>
</reference>
<dbReference type="InterPro" id="IPR032816">
    <property type="entry name" value="VTT_dom"/>
</dbReference>
<evidence type="ECO:0000256" key="6">
    <source>
        <dbReference type="RuleBase" id="RU366058"/>
    </source>
</evidence>
<evidence type="ECO:0000313" key="8">
    <source>
        <dbReference type="EMBL" id="AWI06061.1"/>
    </source>
</evidence>
<feature type="transmembrane region" description="Helical" evidence="6">
    <location>
        <begin position="46"/>
        <end position="73"/>
    </location>
</feature>
<evidence type="ECO:0000256" key="4">
    <source>
        <dbReference type="ARBA" id="ARBA00022989"/>
    </source>
</evidence>
<name>A0A2U8DUA8_9CLOT</name>
<sequence length="209" mass="23716">MNKLFKGMIFLCWIAILGVFFKYQLYIDGASKITSFLQAYPKYSTLLFLTIASLRIFTLVPCTVFIISAGILFNPVEAFILVTIANLLSEIFLFLFVKATIGMGYQEKIINKYPKIYSLIQNNNVKILALGVSSPIVPSDVVCFFSVLTGMSFVKYVLTIFIADTPVILLYTFLGISMKYSLYVFIITLIIIVSMSYVNYRKWNSQVNL</sequence>
<keyword evidence="4 6" id="KW-1133">Transmembrane helix</keyword>
<dbReference type="EMBL" id="CP020953">
    <property type="protein sequence ID" value="AWI06061.1"/>
    <property type="molecule type" value="Genomic_DNA"/>
</dbReference>
<gene>
    <name evidence="8" type="ORF">B9W14_16650</name>
</gene>
<accession>A0A2U8DUA8</accession>
<comment type="similarity">
    <text evidence="6">Belongs to the TVP38/TMEM64 family.</text>
</comment>
<dbReference type="KEGG" id="cdrk:B9W14_16650"/>
<evidence type="ECO:0000256" key="3">
    <source>
        <dbReference type="ARBA" id="ARBA00022692"/>
    </source>
</evidence>
<evidence type="ECO:0000313" key="9">
    <source>
        <dbReference type="Proteomes" id="UP000244910"/>
    </source>
</evidence>
<dbReference type="RefSeq" id="WP_032076272.1">
    <property type="nucleotide sequence ID" value="NZ_CP020953.1"/>
</dbReference>
<comment type="subcellular location">
    <subcellularLocation>
        <location evidence="1 6">Cell membrane</location>
        <topology evidence="1 6">Multi-pass membrane protein</topology>
    </subcellularLocation>
</comment>
<keyword evidence="2 6" id="KW-1003">Cell membrane</keyword>
<protein>
    <recommendedName>
        <fullName evidence="6">TVP38/TMEM64 family membrane protein</fullName>
    </recommendedName>
</protein>